<dbReference type="AlphaFoldDB" id="A0A379ZD86"/>
<evidence type="ECO:0008006" key="4">
    <source>
        <dbReference type="Google" id="ProtNLM"/>
    </source>
</evidence>
<dbReference type="Proteomes" id="UP000255529">
    <property type="component" value="Unassembled WGS sequence"/>
</dbReference>
<proteinExistence type="predicted"/>
<dbReference type="EMBL" id="UGYN01000002">
    <property type="protein sequence ID" value="SUI59687.1"/>
    <property type="molecule type" value="Genomic_DNA"/>
</dbReference>
<accession>A0A379ZD86</accession>
<evidence type="ECO:0000313" key="2">
    <source>
        <dbReference type="EMBL" id="SUI59687.1"/>
    </source>
</evidence>
<protein>
    <recommendedName>
        <fullName evidence="4">Lipoprotein</fullName>
    </recommendedName>
</protein>
<sequence>MKNFNYTYLLFVPMTLLSPLSFAQQPETDSTQQLIDQAQRPPFTQGVLPAASHTAVTAEKSQPQPEHRLLPIWGDEARARGYDLPEPFGIGVNYMNMRQNIEVDSINFTGLGWDTFNLPSNLFKIDVGKTREQSKTETMRLDTWVLPFLNVYGIVGHTKGSSLSQVSVDADPSQHSEMMEKIIANVVHGMNKQGTLRDLDFKLDFKGTTYGAGATIVGGYDNWFASVDTNYTRTSFDILDGQISALTVSPRVGYRFLVPGIRGQSHLNLWVGTMYQDVQQEFKGSLSDLRMPAELQSLMALANQKGEGRFEVKQHLQSPWNVLVGTQYEITRNFNVLTEFGFSQRNSFMVSGEYRF</sequence>
<feature type="signal peptide" evidence="1">
    <location>
        <begin position="1"/>
        <end position="23"/>
    </location>
</feature>
<name>A0A379ZD86_9GAMM</name>
<keyword evidence="1" id="KW-0732">Signal</keyword>
<reference evidence="2 3" key="1">
    <citation type="submission" date="2018-06" db="EMBL/GenBank/DDBJ databases">
        <authorList>
            <consortium name="Pathogen Informatics"/>
            <person name="Doyle S."/>
        </authorList>
    </citation>
    <scope>NUCLEOTIDE SEQUENCE [LARGE SCALE GENOMIC DNA]</scope>
    <source>
        <strain evidence="2 3">NCTC11544</strain>
    </source>
</reference>
<evidence type="ECO:0000313" key="3">
    <source>
        <dbReference type="Proteomes" id="UP000255529"/>
    </source>
</evidence>
<feature type="chain" id="PRO_5016813317" description="Lipoprotein" evidence="1">
    <location>
        <begin position="24"/>
        <end position="356"/>
    </location>
</feature>
<evidence type="ECO:0000256" key="1">
    <source>
        <dbReference type="SAM" id="SignalP"/>
    </source>
</evidence>
<dbReference type="RefSeq" id="WP_017891287.1">
    <property type="nucleotide sequence ID" value="NZ_CAMIRF010000008.1"/>
</dbReference>
<gene>
    <name evidence="2" type="ORF">NCTC11544_02080</name>
</gene>
<organism evidence="2 3">
    <name type="scientific">Serratia quinivorans</name>
    <dbReference type="NCBI Taxonomy" id="137545"/>
    <lineage>
        <taxon>Bacteria</taxon>
        <taxon>Pseudomonadati</taxon>
        <taxon>Pseudomonadota</taxon>
        <taxon>Gammaproteobacteria</taxon>
        <taxon>Enterobacterales</taxon>
        <taxon>Yersiniaceae</taxon>
        <taxon>Serratia</taxon>
    </lineage>
</organism>